<dbReference type="InterPro" id="IPR008969">
    <property type="entry name" value="CarboxyPept-like_regulatory"/>
</dbReference>
<evidence type="ECO:0000256" key="3">
    <source>
        <dbReference type="ARBA" id="ARBA00023237"/>
    </source>
</evidence>
<keyword evidence="3" id="KW-0998">Cell outer membrane</keyword>
<accession>A0AAP2GBT8</accession>
<dbReference type="GO" id="GO:0009279">
    <property type="term" value="C:cell outer membrane"/>
    <property type="evidence" value="ECO:0007669"/>
    <property type="project" value="UniProtKB-SubCell"/>
</dbReference>
<dbReference type="InterPro" id="IPR037066">
    <property type="entry name" value="Plug_dom_sf"/>
</dbReference>
<proteinExistence type="predicted"/>
<evidence type="ECO:0000259" key="6">
    <source>
        <dbReference type="Pfam" id="PF14905"/>
    </source>
</evidence>
<dbReference type="PANTHER" id="PTHR40980:SF4">
    <property type="entry name" value="TONB-DEPENDENT RECEPTOR-LIKE BETA-BARREL DOMAIN-CONTAINING PROTEIN"/>
    <property type="match status" value="1"/>
</dbReference>
<feature type="domain" description="Outer membrane protein beta-barrel" evidence="6">
    <location>
        <begin position="380"/>
        <end position="758"/>
    </location>
</feature>
<feature type="chain" id="PRO_5042990762" evidence="4">
    <location>
        <begin position="19"/>
        <end position="818"/>
    </location>
</feature>
<evidence type="ECO:0000256" key="2">
    <source>
        <dbReference type="ARBA" id="ARBA00023136"/>
    </source>
</evidence>
<evidence type="ECO:0000259" key="5">
    <source>
        <dbReference type="Pfam" id="PF07715"/>
    </source>
</evidence>
<comment type="caution">
    <text evidence="7">The sequence shown here is derived from an EMBL/GenBank/DDBJ whole genome shotgun (WGS) entry which is preliminary data.</text>
</comment>
<evidence type="ECO:0000256" key="1">
    <source>
        <dbReference type="ARBA" id="ARBA00004442"/>
    </source>
</evidence>
<dbReference type="Pfam" id="PF14905">
    <property type="entry name" value="OMP_b-brl_3"/>
    <property type="match status" value="1"/>
</dbReference>
<dbReference type="InterPro" id="IPR041700">
    <property type="entry name" value="OMP_b-brl_3"/>
</dbReference>
<keyword evidence="8" id="KW-1185">Reference proteome</keyword>
<sequence length="818" mass="89523">MKIFFVCFLCLVVQGALGQISGTLTTSGGEPVAFATVLVLHAADSTMAKGAMTTESGAFGIAGVAEGRYFVRYSAIGYQPVDTPPFMLTAANPAYDLGTQVLAEDAQTLGEVVVQGEQPLFEQTLDRTIVNVQSSVLTQGSTALQVLERSPGVYVDGRNQSLSLNGKSNVLVMLNGKPLRVPGAQVMALLNGMNGGDIEKIELLTTPPAQYDADGSGGMINIVLKKQQDTGTTGSVSASAGYGWGEKGNVSAGLSHRTTRLNVYGSYAFSHDRRQDGWAAVSTDNMPTFGGELLVDVSSTEEATANNHTATAGLDIDLPRGKMGGSVTFNSSRVSRHITNPGTYTLIASDSILGMDARIDGENRWNNVVTNLYIERPLRAGEQISVDLDYLYYDQNSPTFGRTTFYDRAGNEGVPPGSIFSGQQRGTSHSPIHVGVIKTDYTRALGKDARVESGIKGTLTRTTSLSRIETLVDGTWTTSARYRNDVDMVERIGAAYTSVHWQAAPRLNLVTGVRYEYSYTRADADKEENTIHRTLGKLFPSVFVSQKLTEDAALQFSYTKRIGRPSYNDLTSYLQYNDPMSVSTGNPSLKPTVTHNLKTGLTWKDHSLSLTASRDIHPIVYNQQKESPARDLMYLAPQNMAYQNSLMLQATLPFTVTSFWTMNYSLSSGLRQFKLDHTREKLRKNYVAYTLHGNQTFLLPWNLSLEVSGWYNSLQYEGSKRIKPFGVLNTGIKKTLAGNGGSFQLAVSDLFQSMKVRGAFGTLTEEAFALLANYVYRAESARARIVKISYTRVFGNITLGQRSRAVVSKDERERIRKE</sequence>
<dbReference type="InterPro" id="IPR036942">
    <property type="entry name" value="Beta-barrel_TonB_sf"/>
</dbReference>
<organism evidence="7 8">
    <name type="scientific">Dawidia soli</name>
    <dbReference type="NCBI Taxonomy" id="2782352"/>
    <lineage>
        <taxon>Bacteria</taxon>
        <taxon>Pseudomonadati</taxon>
        <taxon>Bacteroidota</taxon>
        <taxon>Cytophagia</taxon>
        <taxon>Cytophagales</taxon>
        <taxon>Chryseotaleaceae</taxon>
        <taxon>Dawidia</taxon>
    </lineage>
</organism>
<dbReference type="Gene3D" id="2.40.170.20">
    <property type="entry name" value="TonB-dependent receptor, beta-barrel domain"/>
    <property type="match status" value="1"/>
</dbReference>
<dbReference type="SUPFAM" id="SSF49464">
    <property type="entry name" value="Carboxypeptidase regulatory domain-like"/>
    <property type="match status" value="1"/>
</dbReference>
<keyword evidence="2" id="KW-0472">Membrane</keyword>
<dbReference type="AlphaFoldDB" id="A0AAP2GBT8"/>
<evidence type="ECO:0000256" key="4">
    <source>
        <dbReference type="SAM" id="SignalP"/>
    </source>
</evidence>
<dbReference type="SUPFAM" id="SSF56935">
    <property type="entry name" value="Porins"/>
    <property type="match status" value="1"/>
</dbReference>
<dbReference type="Gene3D" id="2.170.130.10">
    <property type="entry name" value="TonB-dependent receptor, plug domain"/>
    <property type="match status" value="1"/>
</dbReference>
<dbReference type="RefSeq" id="WP_254088727.1">
    <property type="nucleotide sequence ID" value="NZ_JAHESC010000003.1"/>
</dbReference>
<dbReference type="EMBL" id="JAHESC010000003">
    <property type="protein sequence ID" value="MBT1685477.1"/>
    <property type="molecule type" value="Genomic_DNA"/>
</dbReference>
<keyword evidence="4" id="KW-0732">Signal</keyword>
<gene>
    <name evidence="7" type="ORF">KK078_02855</name>
</gene>
<dbReference type="Proteomes" id="UP001319180">
    <property type="component" value="Unassembled WGS sequence"/>
</dbReference>
<feature type="signal peptide" evidence="4">
    <location>
        <begin position="1"/>
        <end position="18"/>
    </location>
</feature>
<protein>
    <submittedName>
        <fullName evidence="7">TonB-dependent receptor</fullName>
    </submittedName>
</protein>
<comment type="subcellular location">
    <subcellularLocation>
        <location evidence="1">Cell outer membrane</location>
    </subcellularLocation>
</comment>
<dbReference type="PANTHER" id="PTHR40980">
    <property type="entry name" value="PLUG DOMAIN-CONTAINING PROTEIN"/>
    <property type="match status" value="1"/>
</dbReference>
<dbReference type="Pfam" id="PF13620">
    <property type="entry name" value="CarboxypepD_reg"/>
    <property type="match status" value="1"/>
</dbReference>
<reference evidence="7 8" key="1">
    <citation type="submission" date="2021-05" db="EMBL/GenBank/DDBJ databases">
        <title>A Polyphasic approach of four new species of the genus Ohtaekwangia: Ohtaekwangia histidinii sp. nov., Ohtaekwangia cretensis sp. nov., Ohtaekwangia indiensis sp. nov., Ohtaekwangia reichenbachii sp. nov. from diverse environment.</title>
        <authorList>
            <person name="Octaviana S."/>
        </authorList>
    </citation>
    <scope>NUCLEOTIDE SEQUENCE [LARGE SCALE GENOMIC DNA]</scope>
    <source>
        <strain evidence="7 8">PWU37</strain>
    </source>
</reference>
<dbReference type="InterPro" id="IPR012910">
    <property type="entry name" value="Plug_dom"/>
</dbReference>
<evidence type="ECO:0000313" key="8">
    <source>
        <dbReference type="Proteomes" id="UP001319180"/>
    </source>
</evidence>
<feature type="domain" description="TonB-dependent receptor plug" evidence="5">
    <location>
        <begin position="126"/>
        <end position="218"/>
    </location>
</feature>
<dbReference type="Pfam" id="PF07715">
    <property type="entry name" value="Plug"/>
    <property type="match status" value="1"/>
</dbReference>
<name>A0AAP2GBT8_9BACT</name>
<keyword evidence="7" id="KW-0675">Receptor</keyword>
<evidence type="ECO:0000313" key="7">
    <source>
        <dbReference type="EMBL" id="MBT1685477.1"/>
    </source>
</evidence>
<dbReference type="Gene3D" id="2.60.40.1120">
    <property type="entry name" value="Carboxypeptidase-like, regulatory domain"/>
    <property type="match status" value="1"/>
</dbReference>